<proteinExistence type="predicted"/>
<organism evidence="2 3">
    <name type="scientific">Morella rubra</name>
    <name type="common">Chinese bayberry</name>
    <dbReference type="NCBI Taxonomy" id="262757"/>
    <lineage>
        <taxon>Eukaryota</taxon>
        <taxon>Viridiplantae</taxon>
        <taxon>Streptophyta</taxon>
        <taxon>Embryophyta</taxon>
        <taxon>Tracheophyta</taxon>
        <taxon>Spermatophyta</taxon>
        <taxon>Magnoliopsida</taxon>
        <taxon>eudicotyledons</taxon>
        <taxon>Gunneridae</taxon>
        <taxon>Pentapetalae</taxon>
        <taxon>rosids</taxon>
        <taxon>fabids</taxon>
        <taxon>Fagales</taxon>
        <taxon>Myricaceae</taxon>
        <taxon>Morella</taxon>
    </lineage>
</organism>
<reference evidence="2 3" key="1">
    <citation type="journal article" date="2019" name="Plant Biotechnol. J.">
        <title>The red bayberry genome and genetic basis of sex determination.</title>
        <authorList>
            <person name="Jia H.M."/>
            <person name="Jia H.J."/>
            <person name="Cai Q.L."/>
            <person name="Wang Y."/>
            <person name="Zhao H.B."/>
            <person name="Yang W.F."/>
            <person name="Wang G.Y."/>
            <person name="Li Y.H."/>
            <person name="Zhan D.L."/>
            <person name="Shen Y.T."/>
            <person name="Niu Q.F."/>
            <person name="Chang L."/>
            <person name="Qiu J."/>
            <person name="Zhao L."/>
            <person name="Xie H.B."/>
            <person name="Fu W.Y."/>
            <person name="Jin J."/>
            <person name="Li X.W."/>
            <person name="Jiao Y."/>
            <person name="Zhou C.C."/>
            <person name="Tu T."/>
            <person name="Chai C.Y."/>
            <person name="Gao J.L."/>
            <person name="Fan L.J."/>
            <person name="van de Weg E."/>
            <person name="Wang J.Y."/>
            <person name="Gao Z.S."/>
        </authorList>
    </citation>
    <scope>NUCLEOTIDE SEQUENCE [LARGE SCALE GENOMIC DNA]</scope>
    <source>
        <tissue evidence="2">Leaves</tissue>
    </source>
</reference>
<evidence type="ECO:0000256" key="1">
    <source>
        <dbReference type="SAM" id="MobiDB-lite"/>
    </source>
</evidence>
<keyword evidence="3" id="KW-1185">Reference proteome</keyword>
<dbReference type="AlphaFoldDB" id="A0A6A1WS32"/>
<sequence length="475" mass="51962">MASSGSRVGEAGAKPTPKGTLPVSQWVSDRNQVKLAEVRLKYGISLTIMLRVPEHKEKVVCPEGDEIAFFEDSLHAGARFSLTREMRQLLRWFSLSPAQIPHNSWLGMVVPCLMVSLPITKAGIKDSSLCLVRDGNTPQMRQTPLGFSRLRGCPSPKEDLHIKWVFTGRPWDVTELLPSAKAADGTLIDGSHRGVLRGKSSPTGSNLTSPGVAARKIGSGVVARETRSTTARQRAVSPSSSSDDMEIVGEVPTPASALTRKPRTRLLKRLALRRVRKLQTQQSTIQSQCAILKELLREPRRAREEVLVYLDNQSVMDAVCTRFRALMLEVKGRQQADRLKMEAELKASRLEVDQLRKERLAKDKKLAELADVAATEKSLLEGINFKCNWRKLKLMLKAEDYADEVGVEVGSPLATEAALSLMVISGGGLEGQATPSLRGKEAAATSKGAMCEPSVLELGGEKFVMPAKVVLAPEE</sequence>
<dbReference type="OrthoDB" id="671678at2759"/>
<dbReference type="Proteomes" id="UP000516437">
    <property type="component" value="Chromosome 1"/>
</dbReference>
<feature type="region of interest" description="Disordered" evidence="1">
    <location>
        <begin position="1"/>
        <end position="23"/>
    </location>
</feature>
<feature type="region of interest" description="Disordered" evidence="1">
    <location>
        <begin position="193"/>
        <end position="212"/>
    </location>
</feature>
<dbReference type="EMBL" id="RXIC02000019">
    <property type="protein sequence ID" value="KAB1227984.1"/>
    <property type="molecule type" value="Genomic_DNA"/>
</dbReference>
<gene>
    <name evidence="2" type="ORF">CJ030_MR1G022971</name>
</gene>
<evidence type="ECO:0000313" key="2">
    <source>
        <dbReference type="EMBL" id="KAB1227984.1"/>
    </source>
</evidence>
<comment type="caution">
    <text evidence="2">The sequence shown here is derived from an EMBL/GenBank/DDBJ whole genome shotgun (WGS) entry which is preliminary data.</text>
</comment>
<feature type="compositionally biased region" description="Polar residues" evidence="1">
    <location>
        <begin position="200"/>
        <end position="209"/>
    </location>
</feature>
<feature type="compositionally biased region" description="Polar residues" evidence="1">
    <location>
        <begin position="228"/>
        <end position="242"/>
    </location>
</feature>
<protein>
    <submittedName>
        <fullName evidence="2">Uncharacterized protein</fullName>
    </submittedName>
</protein>
<evidence type="ECO:0000313" key="3">
    <source>
        <dbReference type="Proteomes" id="UP000516437"/>
    </source>
</evidence>
<name>A0A6A1WS32_9ROSI</name>
<feature type="region of interest" description="Disordered" evidence="1">
    <location>
        <begin position="219"/>
        <end position="247"/>
    </location>
</feature>
<accession>A0A6A1WS32</accession>